<dbReference type="PANTHER" id="PTHR38043">
    <property type="entry name" value="PROTEIN HEMX"/>
    <property type="match status" value="1"/>
</dbReference>
<evidence type="ECO:0000256" key="1">
    <source>
        <dbReference type="SAM" id="MobiDB-lite"/>
    </source>
</evidence>
<dbReference type="KEGG" id="rbd:ALSL_0420"/>
<dbReference type="InterPro" id="IPR007470">
    <property type="entry name" value="HemX"/>
</dbReference>
<evidence type="ECO:0000313" key="3">
    <source>
        <dbReference type="EMBL" id="BBD79091.1"/>
    </source>
</evidence>
<accession>A0A2Z6E2X1</accession>
<protein>
    <submittedName>
        <fullName evidence="3">Distant homolog of E. coli HemX protein in Xanthomonadaceae</fullName>
    </submittedName>
</protein>
<reference evidence="4" key="2">
    <citation type="submission" date="2018-06" db="EMBL/GenBank/DDBJ databases">
        <title>Genome sequence of Rhodanobacteraceae bacterium strain Dysh456.</title>
        <authorList>
            <person name="Fukui M."/>
        </authorList>
    </citation>
    <scope>NUCLEOTIDE SEQUENCE [LARGE SCALE GENOMIC DNA]</scope>
    <source>
        <strain evidence="4">Dysh456</strain>
    </source>
</reference>
<dbReference type="PANTHER" id="PTHR38043:SF1">
    <property type="entry name" value="PROTEIN HEMX"/>
    <property type="match status" value="1"/>
</dbReference>
<gene>
    <name evidence="3" type="ORF">ALSL_0420</name>
</gene>
<dbReference type="Proteomes" id="UP000270530">
    <property type="component" value="Chromosome"/>
</dbReference>
<keyword evidence="2" id="KW-1133">Transmembrane helix</keyword>
<evidence type="ECO:0000313" key="4">
    <source>
        <dbReference type="Proteomes" id="UP000270530"/>
    </source>
</evidence>
<sequence>MPRMSSDQPQDPASSQSSDTRPPPARETVSRGGSLAWALLLSLLALLGAGYVGWRQWQQGREAALARMHLAALDARLKTLEHGLKDRGAEDVDTRDRLLRLEQAVQPLRESLSGQETRLRNLEDAVARLAQKSLSAHDTLLLDEAESLLRLGEQRYALFHDAQGAATAYALADQALAAVNDGAYSGVRRSLAAERQALLASRPADLETGVATLGRLRDSVATWPLKPALPADKRGHDDGAWARLLHALGGVLSVRRDDGTPLAATDTTLARELVALDLAQAQAALLAHDTPGAAAALRRVAAALARFDDADPGVQAAREAVTALLAQLAPAPPVRLGGALAELRNLRAVHALQQAAPAPAASTGTPP</sequence>
<reference evidence="4" key="1">
    <citation type="submission" date="2018-04" db="EMBL/GenBank/DDBJ databases">
        <authorList>
            <person name="Watanabe M."/>
            <person name="Kojima H."/>
        </authorList>
    </citation>
    <scope>NUCLEOTIDE SEQUENCE [LARGE SCALE GENOMIC DNA]</scope>
    <source>
        <strain evidence="4">Dysh456</strain>
    </source>
</reference>
<keyword evidence="4" id="KW-1185">Reference proteome</keyword>
<organism evidence="3 4">
    <name type="scientific">Aerosticca soli</name>
    <dbReference type="NCBI Taxonomy" id="2010829"/>
    <lineage>
        <taxon>Bacteria</taxon>
        <taxon>Pseudomonadati</taxon>
        <taxon>Pseudomonadota</taxon>
        <taxon>Gammaproteobacteria</taxon>
        <taxon>Lysobacterales</taxon>
        <taxon>Rhodanobacteraceae</taxon>
        <taxon>Aerosticca</taxon>
    </lineage>
</organism>
<name>A0A2Z6E2X1_9GAMM</name>
<dbReference type="EMBL" id="AP018560">
    <property type="protein sequence ID" value="BBD79091.1"/>
    <property type="molecule type" value="Genomic_DNA"/>
</dbReference>
<feature type="region of interest" description="Disordered" evidence="1">
    <location>
        <begin position="1"/>
        <end position="29"/>
    </location>
</feature>
<feature type="compositionally biased region" description="Low complexity" evidence="1">
    <location>
        <begin position="1"/>
        <end position="19"/>
    </location>
</feature>
<dbReference type="AlphaFoldDB" id="A0A2Z6E2X1"/>
<dbReference type="Pfam" id="PF04375">
    <property type="entry name" value="HemX"/>
    <property type="match status" value="1"/>
</dbReference>
<evidence type="ECO:0000256" key="2">
    <source>
        <dbReference type="SAM" id="Phobius"/>
    </source>
</evidence>
<feature type="transmembrane region" description="Helical" evidence="2">
    <location>
        <begin position="35"/>
        <end position="54"/>
    </location>
</feature>
<keyword evidence="2" id="KW-0812">Transmembrane</keyword>
<keyword evidence="2" id="KW-0472">Membrane</keyword>
<proteinExistence type="predicted"/>